<protein>
    <submittedName>
        <fullName evidence="2">Isochorismatase family protein</fullName>
        <ecNumber evidence="2">3.-.-.-</ecNumber>
    </submittedName>
</protein>
<dbReference type="Proteomes" id="UP000005709">
    <property type="component" value="Unassembled WGS sequence"/>
</dbReference>
<dbReference type="Gene3D" id="3.40.50.850">
    <property type="entry name" value="Isochorismatase-like"/>
    <property type="match status" value="1"/>
</dbReference>
<evidence type="ECO:0000313" key="2">
    <source>
        <dbReference type="EMBL" id="EEV16659.1"/>
    </source>
</evidence>
<reference evidence="2 3" key="1">
    <citation type="submission" date="2009-07" db="EMBL/GenBank/DDBJ databases">
        <authorList>
            <person name="Madupu R."/>
            <person name="Sebastian Y."/>
            <person name="Durkin A.S."/>
            <person name="Torralba M."/>
            <person name="Methe B."/>
            <person name="Sutton G.G."/>
            <person name="Strausberg R.L."/>
            <person name="Nelson K.E."/>
        </authorList>
    </citation>
    <scope>NUCLEOTIDE SEQUENCE [LARGE SCALE GENOMIC DNA]</scope>
    <source>
        <strain evidence="2 3">RM3268</strain>
    </source>
</reference>
<gene>
    <name evidence="2" type="ORF">CAMGR0001_0272</name>
</gene>
<dbReference type="InterPro" id="IPR044717">
    <property type="entry name" value="NIC1"/>
</dbReference>
<name>C8PKQ0_9BACT</name>
<dbReference type="SUPFAM" id="SSF52499">
    <property type="entry name" value="Isochorismatase-like hydrolases"/>
    <property type="match status" value="1"/>
</dbReference>
<dbReference type="EMBL" id="ACYG01000030">
    <property type="protein sequence ID" value="EEV16659.1"/>
    <property type="molecule type" value="Genomic_DNA"/>
</dbReference>
<keyword evidence="2" id="KW-0378">Hydrolase</keyword>
<feature type="domain" description="Isochorismatase-like" evidence="1">
    <location>
        <begin position="3"/>
        <end position="156"/>
    </location>
</feature>
<dbReference type="AlphaFoldDB" id="C8PKQ0"/>
<proteinExistence type="predicted"/>
<evidence type="ECO:0000313" key="3">
    <source>
        <dbReference type="Proteomes" id="UP000005709"/>
    </source>
</evidence>
<dbReference type="PANTHER" id="PTHR47297:SF2">
    <property type="entry name" value="OS02G0606800 PROTEIN"/>
    <property type="match status" value="1"/>
</dbReference>
<organism evidence="2 3">
    <name type="scientific">Campylobacter gracilis RM3268</name>
    <dbReference type="NCBI Taxonomy" id="553220"/>
    <lineage>
        <taxon>Bacteria</taxon>
        <taxon>Pseudomonadati</taxon>
        <taxon>Campylobacterota</taxon>
        <taxon>Epsilonproteobacteria</taxon>
        <taxon>Campylobacterales</taxon>
        <taxon>Campylobacteraceae</taxon>
        <taxon>Campylobacter</taxon>
    </lineage>
</organism>
<sequence length="175" mass="19551">MKTLVFVIDMVNGFVKFGAMADPSIAKIAPAVLKQIEAAKNVHFICDAHAERDLEMKRYPIHCLVGSPEAEVIEELAPYVSEQNVTFKRSTNGFHNLDKKILDGFDRFVITGCCTDICVMQFTLSLRTYLNETGEDKDVIVPRDAVATYDAPNHERGYYDECALSLMQNAGILVI</sequence>
<dbReference type="PANTHER" id="PTHR47297">
    <property type="match status" value="1"/>
</dbReference>
<keyword evidence="3" id="KW-1185">Reference proteome</keyword>
<dbReference type="EC" id="3.-.-.-" evidence="2"/>
<dbReference type="GO" id="GO:0019365">
    <property type="term" value="P:pyridine nucleotide salvage"/>
    <property type="evidence" value="ECO:0007669"/>
    <property type="project" value="InterPro"/>
</dbReference>
<comment type="caution">
    <text evidence="2">The sequence shown here is derived from an EMBL/GenBank/DDBJ whole genome shotgun (WGS) entry which is preliminary data.</text>
</comment>
<dbReference type="GO" id="GO:0008936">
    <property type="term" value="F:nicotinamidase activity"/>
    <property type="evidence" value="ECO:0007669"/>
    <property type="project" value="InterPro"/>
</dbReference>
<dbReference type="eggNOG" id="COG1335">
    <property type="taxonomic scope" value="Bacteria"/>
</dbReference>
<dbReference type="OrthoDB" id="9791276at2"/>
<dbReference type="Pfam" id="PF00857">
    <property type="entry name" value="Isochorismatase"/>
    <property type="match status" value="1"/>
</dbReference>
<dbReference type="InterPro" id="IPR036380">
    <property type="entry name" value="Isochorismatase-like_sf"/>
</dbReference>
<dbReference type="CDD" id="cd00431">
    <property type="entry name" value="cysteine_hydrolases"/>
    <property type="match status" value="1"/>
</dbReference>
<dbReference type="RefSeq" id="WP_005872935.1">
    <property type="nucleotide sequence ID" value="NZ_ACYG01000030.1"/>
</dbReference>
<dbReference type="STRING" id="824.CGRAC_2187"/>
<evidence type="ECO:0000259" key="1">
    <source>
        <dbReference type="Pfam" id="PF00857"/>
    </source>
</evidence>
<accession>C8PKQ0</accession>
<dbReference type="InterPro" id="IPR000868">
    <property type="entry name" value="Isochorismatase-like_dom"/>
</dbReference>